<keyword evidence="1" id="KW-1133">Transmembrane helix</keyword>
<dbReference type="AlphaFoldDB" id="A0A5J4TWN5"/>
<evidence type="ECO:0000256" key="1">
    <source>
        <dbReference type="SAM" id="Phobius"/>
    </source>
</evidence>
<feature type="non-terminal residue" evidence="2">
    <location>
        <position position="96"/>
    </location>
</feature>
<sequence length="96" mass="11142">MIQITGGTNYILINETIKHLSINGLSQCPIWCRNHVPLIDDQIEVVEQDREKPRWILTHGERHKHSLNLMVFYGAVAAFVESYILTIRTLNLPQLY</sequence>
<protein>
    <submittedName>
        <fullName evidence="2">Uncharacterized protein</fullName>
    </submittedName>
</protein>
<evidence type="ECO:0000313" key="2">
    <source>
        <dbReference type="EMBL" id="KAA6361805.1"/>
    </source>
</evidence>
<dbReference type="Proteomes" id="UP000324800">
    <property type="component" value="Unassembled WGS sequence"/>
</dbReference>
<comment type="caution">
    <text evidence="2">The sequence shown here is derived from an EMBL/GenBank/DDBJ whole genome shotgun (WGS) entry which is preliminary data.</text>
</comment>
<dbReference type="EMBL" id="SNRW01025037">
    <property type="protein sequence ID" value="KAA6361805.1"/>
    <property type="molecule type" value="Genomic_DNA"/>
</dbReference>
<evidence type="ECO:0000313" key="3">
    <source>
        <dbReference type="Proteomes" id="UP000324800"/>
    </source>
</evidence>
<keyword evidence="1" id="KW-0472">Membrane</keyword>
<feature type="transmembrane region" description="Helical" evidence="1">
    <location>
        <begin position="67"/>
        <end position="87"/>
    </location>
</feature>
<keyword evidence="1" id="KW-0812">Transmembrane</keyword>
<gene>
    <name evidence="2" type="ORF">EZS28_042667</name>
</gene>
<reference evidence="2 3" key="1">
    <citation type="submission" date="2019-03" db="EMBL/GenBank/DDBJ databases">
        <title>Single cell metagenomics reveals metabolic interactions within the superorganism composed of flagellate Streblomastix strix and complex community of Bacteroidetes bacteria on its surface.</title>
        <authorList>
            <person name="Treitli S.C."/>
            <person name="Kolisko M."/>
            <person name="Husnik F."/>
            <person name="Keeling P."/>
            <person name="Hampl V."/>
        </authorList>
    </citation>
    <scope>NUCLEOTIDE SEQUENCE [LARGE SCALE GENOMIC DNA]</scope>
    <source>
        <strain evidence="2">ST1C</strain>
    </source>
</reference>
<accession>A0A5J4TWN5</accession>
<proteinExistence type="predicted"/>
<name>A0A5J4TWN5_9EUKA</name>
<organism evidence="2 3">
    <name type="scientific">Streblomastix strix</name>
    <dbReference type="NCBI Taxonomy" id="222440"/>
    <lineage>
        <taxon>Eukaryota</taxon>
        <taxon>Metamonada</taxon>
        <taxon>Preaxostyla</taxon>
        <taxon>Oxymonadida</taxon>
        <taxon>Streblomastigidae</taxon>
        <taxon>Streblomastix</taxon>
    </lineage>
</organism>